<evidence type="ECO:0000256" key="1">
    <source>
        <dbReference type="ARBA" id="ARBA00010169"/>
    </source>
</evidence>
<evidence type="ECO:0008006" key="4">
    <source>
        <dbReference type="Google" id="ProtNLM"/>
    </source>
</evidence>
<dbReference type="EMBL" id="MHNW01000004">
    <property type="protein sequence ID" value="OGZ54657.1"/>
    <property type="molecule type" value="Genomic_DNA"/>
</dbReference>
<dbReference type="SUPFAM" id="SSF54913">
    <property type="entry name" value="GlnB-like"/>
    <property type="match status" value="1"/>
</dbReference>
<dbReference type="AlphaFoldDB" id="A0A1G2GWS0"/>
<dbReference type="InterPro" id="IPR011322">
    <property type="entry name" value="N-reg_PII-like_a/b"/>
</dbReference>
<accession>A0A1G2GWS0</accession>
<dbReference type="Pfam" id="PF03091">
    <property type="entry name" value="CutA1"/>
    <property type="match status" value="1"/>
</dbReference>
<dbReference type="InterPro" id="IPR004323">
    <property type="entry name" value="Ion_tolerance_CutA"/>
</dbReference>
<proteinExistence type="inferred from homology"/>
<comment type="similarity">
    <text evidence="1">Belongs to the CutA family.</text>
</comment>
<comment type="caution">
    <text evidence="2">The sequence shown here is derived from an EMBL/GenBank/DDBJ whole genome shotgun (WGS) entry which is preliminary data.</text>
</comment>
<dbReference type="GO" id="GO:0005507">
    <property type="term" value="F:copper ion binding"/>
    <property type="evidence" value="ECO:0007669"/>
    <property type="project" value="TreeGrafter"/>
</dbReference>
<dbReference type="STRING" id="1802126.A3B25_03510"/>
<dbReference type="Gene3D" id="3.30.70.120">
    <property type="match status" value="1"/>
</dbReference>
<dbReference type="PANTHER" id="PTHR23419">
    <property type="entry name" value="DIVALENT CATION TOLERANCE CUTA-RELATED"/>
    <property type="match status" value="1"/>
</dbReference>
<name>A0A1G2GWS0_9BACT</name>
<dbReference type="GO" id="GO:0010038">
    <property type="term" value="P:response to metal ion"/>
    <property type="evidence" value="ECO:0007669"/>
    <property type="project" value="InterPro"/>
</dbReference>
<protein>
    <recommendedName>
        <fullName evidence="4">Divalent-cation tolerance protein CutA</fullName>
    </recommendedName>
</protein>
<dbReference type="InterPro" id="IPR015867">
    <property type="entry name" value="N-reg_PII/ATP_PRibTrfase_C"/>
</dbReference>
<evidence type="ECO:0000313" key="3">
    <source>
        <dbReference type="Proteomes" id="UP000179106"/>
    </source>
</evidence>
<dbReference type="Proteomes" id="UP000179106">
    <property type="component" value="Unassembled WGS sequence"/>
</dbReference>
<reference evidence="2 3" key="1">
    <citation type="journal article" date="2016" name="Nat. Commun.">
        <title>Thousands of microbial genomes shed light on interconnected biogeochemical processes in an aquifer system.</title>
        <authorList>
            <person name="Anantharaman K."/>
            <person name="Brown C.T."/>
            <person name="Hug L.A."/>
            <person name="Sharon I."/>
            <person name="Castelle C.J."/>
            <person name="Probst A.J."/>
            <person name="Thomas B.C."/>
            <person name="Singh A."/>
            <person name="Wilkins M.J."/>
            <person name="Karaoz U."/>
            <person name="Brodie E.L."/>
            <person name="Williams K.H."/>
            <person name="Hubbard S.S."/>
            <person name="Banfield J.F."/>
        </authorList>
    </citation>
    <scope>NUCLEOTIDE SEQUENCE [LARGE SCALE GENOMIC DNA]</scope>
</reference>
<dbReference type="PANTHER" id="PTHR23419:SF8">
    <property type="entry name" value="FI09726P"/>
    <property type="match status" value="1"/>
</dbReference>
<feature type="non-terminal residue" evidence="2">
    <location>
        <position position="1"/>
    </location>
</feature>
<sequence length="71" mass="8565">IWPIQSMYYWEGKLENHLETGMFIKTLEHHLAEIEALIENNHSYSVPFIGAVDVRRFNRPYREWMTTVVKQ</sequence>
<evidence type="ECO:0000313" key="2">
    <source>
        <dbReference type="EMBL" id="OGZ54657.1"/>
    </source>
</evidence>
<gene>
    <name evidence="2" type="ORF">A3B25_03510</name>
</gene>
<organism evidence="2 3">
    <name type="scientific">Candidatus Ryanbacteria bacterium RIFCSPLOWO2_01_FULL_48_26</name>
    <dbReference type="NCBI Taxonomy" id="1802126"/>
    <lineage>
        <taxon>Bacteria</taxon>
        <taxon>Candidatus Ryaniibacteriota</taxon>
    </lineage>
</organism>